<comment type="caution">
    <text evidence="1">The sequence shown here is derived from an EMBL/GenBank/DDBJ whole genome shotgun (WGS) entry which is preliminary data.</text>
</comment>
<evidence type="ECO:0000313" key="2">
    <source>
        <dbReference type="Proteomes" id="UP000828390"/>
    </source>
</evidence>
<evidence type="ECO:0000313" key="1">
    <source>
        <dbReference type="EMBL" id="KAH3877794.1"/>
    </source>
</evidence>
<dbReference type="AlphaFoldDB" id="A0A9D4MLC3"/>
<reference evidence="1" key="2">
    <citation type="submission" date="2020-11" db="EMBL/GenBank/DDBJ databases">
        <authorList>
            <person name="McCartney M.A."/>
            <person name="Auch B."/>
            <person name="Kono T."/>
            <person name="Mallez S."/>
            <person name="Becker A."/>
            <person name="Gohl D.M."/>
            <person name="Silverstein K.A.T."/>
            <person name="Koren S."/>
            <person name="Bechman K.B."/>
            <person name="Herman A."/>
            <person name="Abrahante J.E."/>
            <person name="Garbe J."/>
        </authorList>
    </citation>
    <scope>NUCLEOTIDE SEQUENCE</scope>
    <source>
        <strain evidence="1">Duluth1</strain>
        <tissue evidence="1">Whole animal</tissue>
    </source>
</reference>
<proteinExistence type="predicted"/>
<organism evidence="1 2">
    <name type="scientific">Dreissena polymorpha</name>
    <name type="common">Zebra mussel</name>
    <name type="synonym">Mytilus polymorpha</name>
    <dbReference type="NCBI Taxonomy" id="45954"/>
    <lineage>
        <taxon>Eukaryota</taxon>
        <taxon>Metazoa</taxon>
        <taxon>Spiralia</taxon>
        <taxon>Lophotrochozoa</taxon>
        <taxon>Mollusca</taxon>
        <taxon>Bivalvia</taxon>
        <taxon>Autobranchia</taxon>
        <taxon>Heteroconchia</taxon>
        <taxon>Euheterodonta</taxon>
        <taxon>Imparidentia</taxon>
        <taxon>Neoheterodontei</taxon>
        <taxon>Myida</taxon>
        <taxon>Dreissenoidea</taxon>
        <taxon>Dreissenidae</taxon>
        <taxon>Dreissena</taxon>
    </lineage>
</organism>
<gene>
    <name evidence="1" type="ORF">DPMN_001672</name>
</gene>
<accession>A0A9D4MLC3</accession>
<dbReference type="Proteomes" id="UP000828390">
    <property type="component" value="Unassembled WGS sequence"/>
</dbReference>
<keyword evidence="2" id="KW-1185">Reference proteome</keyword>
<name>A0A9D4MLC3_DREPO</name>
<sequence length="91" mass="9721">MRRYPVTSPEIFCPVRSPVNGYGDRSFEVTGHCMTGPVTVQPLTAPVTGQLMTVPLTGQSITDPATVELLTGPVTDIRVCLAISLVKQPLP</sequence>
<reference evidence="1" key="1">
    <citation type="journal article" date="2019" name="bioRxiv">
        <title>The Genome of the Zebra Mussel, Dreissena polymorpha: A Resource for Invasive Species Research.</title>
        <authorList>
            <person name="McCartney M.A."/>
            <person name="Auch B."/>
            <person name="Kono T."/>
            <person name="Mallez S."/>
            <person name="Zhang Y."/>
            <person name="Obille A."/>
            <person name="Becker A."/>
            <person name="Abrahante J.E."/>
            <person name="Garbe J."/>
            <person name="Badalamenti J.P."/>
            <person name="Herman A."/>
            <person name="Mangelson H."/>
            <person name="Liachko I."/>
            <person name="Sullivan S."/>
            <person name="Sone E.D."/>
            <person name="Koren S."/>
            <person name="Silverstein K.A.T."/>
            <person name="Beckman K.B."/>
            <person name="Gohl D.M."/>
        </authorList>
    </citation>
    <scope>NUCLEOTIDE SEQUENCE</scope>
    <source>
        <strain evidence="1">Duluth1</strain>
        <tissue evidence="1">Whole animal</tissue>
    </source>
</reference>
<dbReference type="EMBL" id="JAIWYP010000001">
    <property type="protein sequence ID" value="KAH3877794.1"/>
    <property type="molecule type" value="Genomic_DNA"/>
</dbReference>
<protein>
    <submittedName>
        <fullName evidence="1">Uncharacterized protein</fullName>
    </submittedName>
</protein>